<name>A0A378I7G1_9GAMM</name>
<dbReference type="EMBL" id="LNXT01000013">
    <property type="protein sequence ID" value="KTC73822.1"/>
    <property type="molecule type" value="Genomic_DNA"/>
</dbReference>
<sequence length="165" mass="19383">MTINNVGEENPLEAKIEPNVLYMGLGFPIELENVEMIKFNDEWLPKIDVQYIADEIIKKLVLQEERLTGNQVKFIRSYFSMPLREFGKTVVHESHTAVRKWEKCGNDITNMNENTEQVLRIYIIEQTQTKTRAEQENFYSNFKKSKVFVNAERKNPKPIRLNLCA</sequence>
<proteinExistence type="predicted"/>
<gene>
    <name evidence="1" type="ORF">Lbir_1084</name>
    <name evidence="2" type="ORF">NCTC12437_00441</name>
</gene>
<reference evidence="2 4" key="2">
    <citation type="submission" date="2018-06" db="EMBL/GenBank/DDBJ databases">
        <authorList>
            <consortium name="Pathogen Informatics"/>
            <person name="Doyle S."/>
        </authorList>
    </citation>
    <scope>NUCLEOTIDE SEQUENCE [LARGE SCALE GENOMIC DNA]</scope>
    <source>
        <strain evidence="2 4">NCTC12437</strain>
    </source>
</reference>
<evidence type="ECO:0000313" key="1">
    <source>
        <dbReference type="EMBL" id="KTC73822.1"/>
    </source>
</evidence>
<organism evidence="2 4">
    <name type="scientific">Legionella birminghamensis</name>
    <dbReference type="NCBI Taxonomy" id="28083"/>
    <lineage>
        <taxon>Bacteria</taxon>
        <taxon>Pseudomonadati</taxon>
        <taxon>Pseudomonadota</taxon>
        <taxon>Gammaproteobacteria</taxon>
        <taxon>Legionellales</taxon>
        <taxon>Legionellaceae</taxon>
        <taxon>Legionella</taxon>
    </lineage>
</organism>
<keyword evidence="3" id="KW-1185">Reference proteome</keyword>
<evidence type="ECO:0000313" key="2">
    <source>
        <dbReference type="EMBL" id="STX30680.1"/>
    </source>
</evidence>
<dbReference type="EMBL" id="UGNW01000001">
    <property type="protein sequence ID" value="STX30680.1"/>
    <property type="molecule type" value="Genomic_DNA"/>
</dbReference>
<accession>A0A378I7G1</accession>
<dbReference type="Proteomes" id="UP000054735">
    <property type="component" value="Unassembled WGS sequence"/>
</dbReference>
<evidence type="ECO:0000313" key="3">
    <source>
        <dbReference type="Proteomes" id="UP000054735"/>
    </source>
</evidence>
<reference evidence="1 3" key="1">
    <citation type="submission" date="2015-11" db="EMBL/GenBank/DDBJ databases">
        <title>Genomic analysis of 38 Legionella species identifies large and diverse effector repertoires.</title>
        <authorList>
            <person name="Burstein D."/>
            <person name="Amaro F."/>
            <person name="Zusman T."/>
            <person name="Lifshitz Z."/>
            <person name="Cohen O."/>
            <person name="Gilbert J.A."/>
            <person name="Pupko T."/>
            <person name="Shuman H.A."/>
            <person name="Segal G."/>
        </authorList>
    </citation>
    <scope>NUCLEOTIDE SEQUENCE [LARGE SCALE GENOMIC DNA]</scope>
    <source>
        <strain evidence="1 3">CDC#1407-AL-14</strain>
    </source>
</reference>
<dbReference type="AlphaFoldDB" id="A0A378I7G1"/>
<evidence type="ECO:0000313" key="4">
    <source>
        <dbReference type="Proteomes" id="UP000255066"/>
    </source>
</evidence>
<dbReference type="Proteomes" id="UP000255066">
    <property type="component" value="Unassembled WGS sequence"/>
</dbReference>
<dbReference type="STRING" id="28083.Lbir_1084"/>
<protein>
    <submittedName>
        <fullName evidence="2">Uncharacterized protein</fullName>
    </submittedName>
</protein>